<evidence type="ECO:0000256" key="2">
    <source>
        <dbReference type="PROSITE-ProRule" id="PRU00169"/>
    </source>
</evidence>
<dbReference type="SUPFAM" id="SSF52172">
    <property type="entry name" value="CheY-like"/>
    <property type="match status" value="1"/>
</dbReference>
<dbReference type="CDD" id="cd00156">
    <property type="entry name" value="REC"/>
    <property type="match status" value="1"/>
</dbReference>
<dbReference type="Pfam" id="PF00072">
    <property type="entry name" value="Response_reg"/>
    <property type="match status" value="1"/>
</dbReference>
<keyword evidence="5" id="KW-1185">Reference proteome</keyword>
<dbReference type="EMBL" id="JFKC01000028">
    <property type="protein sequence ID" value="OSQ44962.1"/>
    <property type="molecule type" value="Genomic_DNA"/>
</dbReference>
<dbReference type="InterPro" id="IPR050595">
    <property type="entry name" value="Bact_response_regulator"/>
</dbReference>
<accession>A0A1X4NDP9</accession>
<feature type="domain" description="Response regulatory" evidence="3">
    <location>
        <begin position="22"/>
        <end position="135"/>
    </location>
</feature>
<dbReference type="Gene3D" id="3.40.50.2300">
    <property type="match status" value="1"/>
</dbReference>
<evidence type="ECO:0000313" key="5">
    <source>
        <dbReference type="Proteomes" id="UP000193926"/>
    </source>
</evidence>
<dbReference type="PANTHER" id="PTHR44591:SF3">
    <property type="entry name" value="RESPONSE REGULATORY DOMAIN-CONTAINING PROTEIN"/>
    <property type="match status" value="1"/>
</dbReference>
<evidence type="ECO:0000313" key="4">
    <source>
        <dbReference type="EMBL" id="OSQ44962.1"/>
    </source>
</evidence>
<dbReference type="InterPro" id="IPR011006">
    <property type="entry name" value="CheY-like_superfamily"/>
</dbReference>
<dbReference type="InterPro" id="IPR001789">
    <property type="entry name" value="Sig_transdc_resp-reg_receiver"/>
</dbReference>
<evidence type="ECO:0000256" key="1">
    <source>
        <dbReference type="ARBA" id="ARBA00022553"/>
    </source>
</evidence>
<name>A0A1X4NDP9_9RHOB</name>
<dbReference type="Proteomes" id="UP000193926">
    <property type="component" value="Unassembled WGS sequence"/>
</dbReference>
<protein>
    <submittedName>
        <fullName evidence="4">Response regulator</fullName>
    </submittedName>
</protein>
<evidence type="ECO:0000259" key="3">
    <source>
        <dbReference type="PROSITE" id="PS50110"/>
    </source>
</evidence>
<gene>
    <name evidence="4" type="ORF">MGEO_18615</name>
</gene>
<dbReference type="GO" id="GO:0000160">
    <property type="term" value="P:phosphorelay signal transduction system"/>
    <property type="evidence" value="ECO:0007669"/>
    <property type="project" value="InterPro"/>
</dbReference>
<dbReference type="STRING" id="1123756.MGEO_18615"/>
<reference evidence="4 5" key="1">
    <citation type="submission" date="2014-03" db="EMBL/GenBank/DDBJ databases">
        <title>The draft genome sequence of Marivita geojedonensis KCTC 23882.</title>
        <authorList>
            <person name="Lai Q."/>
            <person name="Shao Z."/>
        </authorList>
    </citation>
    <scope>NUCLEOTIDE SEQUENCE [LARGE SCALE GENOMIC DNA]</scope>
    <source>
        <strain evidence="4 5">DPG-138</strain>
    </source>
</reference>
<dbReference type="SMART" id="SM00448">
    <property type="entry name" value="REC"/>
    <property type="match status" value="1"/>
</dbReference>
<dbReference type="PANTHER" id="PTHR44591">
    <property type="entry name" value="STRESS RESPONSE REGULATOR PROTEIN 1"/>
    <property type="match status" value="1"/>
</dbReference>
<comment type="caution">
    <text evidence="4">The sequence shown here is derived from an EMBL/GenBank/DDBJ whole genome shotgun (WGS) entry which is preliminary data.</text>
</comment>
<organism evidence="4 5">
    <name type="scientific">Marivita geojedonensis</name>
    <dbReference type="NCBI Taxonomy" id="1123756"/>
    <lineage>
        <taxon>Bacteria</taxon>
        <taxon>Pseudomonadati</taxon>
        <taxon>Pseudomonadota</taxon>
        <taxon>Alphaproteobacteria</taxon>
        <taxon>Rhodobacterales</taxon>
        <taxon>Roseobacteraceae</taxon>
        <taxon>Marivita</taxon>
    </lineage>
</organism>
<dbReference type="AlphaFoldDB" id="A0A1X4NDP9"/>
<feature type="modified residue" description="4-aspartylphosphate" evidence="2">
    <location>
        <position position="71"/>
    </location>
</feature>
<keyword evidence="1 2" id="KW-0597">Phosphoprotein</keyword>
<proteinExistence type="predicted"/>
<sequence>MDDEALDQFRRPTATRPLLGLTILAVEDSRYACDALRLMCLHSGARLRRADCLKSARRHLQVYRPSVVIIDMGLPDGSGAELISELASATPRVSVILGTSGDAFAEDITFAAGADGFLAKPITNLGVFQNAILQHLPEDRQPSGLRPVRNDQVHPDPITFREDMAHVAEILGGPVDERMIDYVTLFLQGVARTAEDTILEDAAADLANARSDGAPLLGPVSKLSGLVQARLQDAVAI</sequence>
<dbReference type="PROSITE" id="PS50110">
    <property type="entry name" value="RESPONSE_REGULATORY"/>
    <property type="match status" value="1"/>
</dbReference>